<evidence type="ECO:0000313" key="7">
    <source>
        <dbReference type="Proteomes" id="UP000775213"/>
    </source>
</evidence>
<dbReference type="InterPro" id="IPR046848">
    <property type="entry name" value="E_motif"/>
</dbReference>
<feature type="compositionally biased region" description="Basic and acidic residues" evidence="4">
    <location>
        <begin position="35"/>
        <end position="55"/>
    </location>
</feature>
<reference evidence="6 7" key="1">
    <citation type="journal article" date="2021" name="Hortic Res">
        <title>Chromosome-scale assembly of the Dendrobium chrysotoxum genome enhances the understanding of orchid evolution.</title>
        <authorList>
            <person name="Zhang Y."/>
            <person name="Zhang G.Q."/>
            <person name="Zhang D."/>
            <person name="Liu X.D."/>
            <person name="Xu X.Y."/>
            <person name="Sun W.H."/>
            <person name="Yu X."/>
            <person name="Zhu X."/>
            <person name="Wang Z.W."/>
            <person name="Zhao X."/>
            <person name="Zhong W.Y."/>
            <person name="Chen H."/>
            <person name="Yin W.L."/>
            <person name="Huang T."/>
            <person name="Niu S.C."/>
            <person name="Liu Z.J."/>
        </authorList>
    </citation>
    <scope>NUCLEOTIDE SEQUENCE [LARGE SCALE GENOMIC DNA]</scope>
    <source>
        <strain evidence="6">Lindl</strain>
    </source>
</reference>
<evidence type="ECO:0000313" key="6">
    <source>
        <dbReference type="EMBL" id="KAH0466105.1"/>
    </source>
</evidence>
<dbReference type="FunFam" id="1.25.40.10:FF:000463">
    <property type="entry name" value="Pentatricopeptide repeat-containing protein"/>
    <property type="match status" value="1"/>
</dbReference>
<feature type="domain" description="DYW" evidence="5">
    <location>
        <begin position="832"/>
        <end position="924"/>
    </location>
</feature>
<protein>
    <recommendedName>
        <fullName evidence="5">DYW domain-containing protein</fullName>
    </recommendedName>
</protein>
<feature type="repeat" description="PPR" evidence="3">
    <location>
        <begin position="415"/>
        <end position="449"/>
    </location>
</feature>
<dbReference type="Gene3D" id="1.25.40.10">
    <property type="entry name" value="Tetratricopeptide repeat domain"/>
    <property type="match status" value="4"/>
</dbReference>
<feature type="region of interest" description="Disordered" evidence="4">
    <location>
        <begin position="76"/>
        <end position="102"/>
    </location>
</feature>
<evidence type="ECO:0000259" key="5">
    <source>
        <dbReference type="Pfam" id="PF14432"/>
    </source>
</evidence>
<dbReference type="Pfam" id="PF14432">
    <property type="entry name" value="DYW_deaminase"/>
    <property type="match status" value="1"/>
</dbReference>
<dbReference type="PROSITE" id="PS51375">
    <property type="entry name" value="PPR"/>
    <property type="match status" value="4"/>
</dbReference>
<dbReference type="NCBIfam" id="TIGR00756">
    <property type="entry name" value="PPR"/>
    <property type="match status" value="4"/>
</dbReference>
<dbReference type="Pfam" id="PF20431">
    <property type="entry name" value="E_motif"/>
    <property type="match status" value="1"/>
</dbReference>
<gene>
    <name evidence="6" type="ORF">IEQ34_006208</name>
</gene>
<dbReference type="InterPro" id="IPR011990">
    <property type="entry name" value="TPR-like_helical_dom_sf"/>
</dbReference>
<evidence type="ECO:0000256" key="1">
    <source>
        <dbReference type="ARBA" id="ARBA00006643"/>
    </source>
</evidence>
<comment type="caution">
    <text evidence="6">The sequence shown here is derived from an EMBL/GenBank/DDBJ whole genome shotgun (WGS) entry which is preliminary data.</text>
</comment>
<accession>A0AAV7HD81</accession>
<dbReference type="SUPFAM" id="SSF48452">
    <property type="entry name" value="TPR-like"/>
    <property type="match status" value="1"/>
</dbReference>
<keyword evidence="2" id="KW-0677">Repeat</keyword>
<dbReference type="PANTHER" id="PTHR47926:SF452">
    <property type="entry name" value="PENTATRICOPEPTIDE REPEAT-CONTAINING PROTEIN"/>
    <property type="match status" value="1"/>
</dbReference>
<dbReference type="GO" id="GO:0009451">
    <property type="term" value="P:RNA modification"/>
    <property type="evidence" value="ECO:0007669"/>
    <property type="project" value="InterPro"/>
</dbReference>
<dbReference type="Proteomes" id="UP000775213">
    <property type="component" value="Unassembled WGS sequence"/>
</dbReference>
<evidence type="ECO:0000256" key="4">
    <source>
        <dbReference type="SAM" id="MobiDB-lite"/>
    </source>
</evidence>
<evidence type="ECO:0000256" key="3">
    <source>
        <dbReference type="PROSITE-ProRule" id="PRU00708"/>
    </source>
</evidence>
<proteinExistence type="inferred from homology"/>
<dbReference type="PANTHER" id="PTHR47926">
    <property type="entry name" value="PENTATRICOPEPTIDE REPEAT-CONTAINING PROTEIN"/>
    <property type="match status" value="1"/>
</dbReference>
<dbReference type="InterPro" id="IPR046849">
    <property type="entry name" value="E2_motif"/>
</dbReference>
<comment type="similarity">
    <text evidence="1">Belongs to the PPR family. PCMP-H subfamily.</text>
</comment>
<feature type="repeat" description="PPR" evidence="3">
    <location>
        <begin position="516"/>
        <end position="550"/>
    </location>
</feature>
<dbReference type="InterPro" id="IPR032867">
    <property type="entry name" value="DYW_dom"/>
</dbReference>
<name>A0AAV7HD81_DENCH</name>
<dbReference type="FunFam" id="1.25.40.10:FF:000364">
    <property type="entry name" value="Pentatricopeptide repeat (PPR-like) superfamily protein"/>
    <property type="match status" value="1"/>
</dbReference>
<sequence length="924" mass="101721">MTKEKKVLPPHQGTSSKERNRVRFRRNVVEGAKPSGKETSSECRRSVAREGEPAGVEGKEFVVGAECVRRSGIEHRKAERDENEEPGAGWLEIGPFPADTPSERLPAEHLPAIFPRLAVTICLKSRILSTSLMNGYMPGTTPHSGGDRRAYYLRLIAAASSVFHLRQILSHAIISGQHPDLPTTTKIIHRHSDLSKPPSSALPLALFNSHPQPDLFLLNVLLRSLPAASALSLFSSLPQRHPHLRPDSFTFSFALSSAASLPSPSTGRALHGQIILAGGLDTDRFIGSALTDFYFKFMQISHAEKVFDQISHPDTVSWNSRISGLVRCCSFLRAVRAFGRMVALGNCVDSTTLAVVLPATAELQDLILGRSMHCLGLKTGMEDQPHVVTGLLSLYSKCDDIPAAEIIFEEIGQPDIIHCNVMISGYSSTGCIRSSVDLFRDLQFSGWRPNSSTLVALIPVTDPFGHECLCREIHGFVVKTRLDLDLLVSTALTTVYSKLNDIESARKIFDEMSEKSLASWNAMISGYAQNGLTESAISLFQDMQSLNFKPNPVTAASILSACAQLGALTLGKWIHQIIIHEDLELNVYVCTALIDMYAKCGNIVEAQRIFNGMSEKNVVSWNAMISGYGLHGYGHEALRLFSEMLSAQISPTATTFLSVLHACSHGGLVEEGHDIFLSMARNYGVRPRAEHYACMVDLLGRAGRLIEALDFIRTAPKDAGPGVWGAFLGACKVHKVTSLAKLASEKLFELEPENAGYYVLLSNIYSASHNFPEAAAVREAAKRKNLAKLPGCTIIEVDDVVHSFTAGDRSHPQTLAIYSMLESLLGKIVEAGYQAETQAVLYDVEEEEKEQMIKIHSEKLAIAFGLINAKPESEIRIIKNLRVCLDCHNWTKFISVITKRVIVVRDASRFHHFRDGMCSCRDYW</sequence>
<dbReference type="AlphaFoldDB" id="A0AAV7HD81"/>
<dbReference type="InterPro" id="IPR046960">
    <property type="entry name" value="PPR_At4g14850-like_plant"/>
</dbReference>
<dbReference type="EMBL" id="JAGFBR010000006">
    <property type="protein sequence ID" value="KAH0466105.1"/>
    <property type="molecule type" value="Genomic_DNA"/>
</dbReference>
<dbReference type="InterPro" id="IPR002885">
    <property type="entry name" value="PPR_rpt"/>
</dbReference>
<dbReference type="FunFam" id="1.25.40.10:FF:001104">
    <property type="entry name" value="Uncharacterized protein"/>
    <property type="match status" value="1"/>
</dbReference>
<dbReference type="GO" id="GO:0008270">
    <property type="term" value="F:zinc ion binding"/>
    <property type="evidence" value="ECO:0007669"/>
    <property type="project" value="InterPro"/>
</dbReference>
<dbReference type="GO" id="GO:0010467">
    <property type="term" value="P:gene expression"/>
    <property type="evidence" value="ECO:0007669"/>
    <property type="project" value="UniProtKB-ARBA"/>
</dbReference>
<dbReference type="GO" id="GO:0003723">
    <property type="term" value="F:RNA binding"/>
    <property type="evidence" value="ECO:0007669"/>
    <property type="project" value="InterPro"/>
</dbReference>
<dbReference type="Pfam" id="PF20430">
    <property type="entry name" value="Eplus_motif"/>
    <property type="match status" value="1"/>
</dbReference>
<dbReference type="Pfam" id="PF01535">
    <property type="entry name" value="PPR"/>
    <property type="match status" value="3"/>
</dbReference>
<organism evidence="6 7">
    <name type="scientific">Dendrobium chrysotoxum</name>
    <name type="common">Orchid</name>
    <dbReference type="NCBI Taxonomy" id="161865"/>
    <lineage>
        <taxon>Eukaryota</taxon>
        <taxon>Viridiplantae</taxon>
        <taxon>Streptophyta</taxon>
        <taxon>Embryophyta</taxon>
        <taxon>Tracheophyta</taxon>
        <taxon>Spermatophyta</taxon>
        <taxon>Magnoliopsida</taxon>
        <taxon>Liliopsida</taxon>
        <taxon>Asparagales</taxon>
        <taxon>Orchidaceae</taxon>
        <taxon>Epidendroideae</taxon>
        <taxon>Malaxideae</taxon>
        <taxon>Dendrobiinae</taxon>
        <taxon>Dendrobium</taxon>
    </lineage>
</organism>
<evidence type="ECO:0000256" key="2">
    <source>
        <dbReference type="ARBA" id="ARBA00022737"/>
    </source>
</evidence>
<keyword evidence="7" id="KW-1185">Reference proteome</keyword>
<dbReference type="Pfam" id="PF13041">
    <property type="entry name" value="PPR_2"/>
    <property type="match status" value="2"/>
</dbReference>
<feature type="repeat" description="PPR" evidence="3">
    <location>
        <begin position="617"/>
        <end position="651"/>
    </location>
</feature>
<feature type="repeat" description="PPR" evidence="3">
    <location>
        <begin position="586"/>
        <end position="616"/>
    </location>
</feature>
<feature type="region of interest" description="Disordered" evidence="4">
    <location>
        <begin position="1"/>
        <end position="55"/>
    </location>
</feature>